<sequence>MSSEFDGAVALVTAAAGLGIGQAVARRLAHGGARVVVTDIHERRARDVTKAMGVDYPGAEIVGCPMDAGDRGAIDAVVDRVLEKFGAVDILVNNAAVNVLGSIFDYEPADWDRVMDVNINGPWYLARRVLPSMREHGRGVVINIGSYAPDVGGAGMETPYAVSKGALNTLTRCLAHEGGPYGIRANTVSMGMVEGTKFMMDHPELRQRHDSLGPLGSLPDKNEIAELVAFLASARAAHITGEIVNVSGGAYMRN</sequence>
<evidence type="ECO:0000313" key="6">
    <source>
        <dbReference type="Proteomes" id="UP000467379"/>
    </source>
</evidence>
<geneLocation type="plasmid" evidence="3 6">
    <name>pJCM12687</name>
</geneLocation>
<keyword evidence="2" id="KW-0560">Oxidoreductase</keyword>
<dbReference type="PRINTS" id="PR00080">
    <property type="entry name" value="SDRFAMILY"/>
</dbReference>
<dbReference type="PANTHER" id="PTHR42760:SF133">
    <property type="entry name" value="3-OXOACYL-[ACYL-CARRIER-PROTEIN] REDUCTASE"/>
    <property type="match status" value="1"/>
</dbReference>
<evidence type="ECO:0000256" key="2">
    <source>
        <dbReference type="ARBA" id="ARBA00023002"/>
    </source>
</evidence>
<keyword evidence="3" id="KW-0614">Plasmid</keyword>
<dbReference type="Proteomes" id="UP000192441">
    <property type="component" value="Unassembled WGS sequence"/>
</dbReference>
<accession>A0A7I7WDI0</accession>
<dbReference type="Proteomes" id="UP000467379">
    <property type="component" value="Plasmid pJCM12687"/>
</dbReference>
<dbReference type="PANTHER" id="PTHR42760">
    <property type="entry name" value="SHORT-CHAIN DEHYDROGENASES/REDUCTASES FAMILY MEMBER"/>
    <property type="match status" value="1"/>
</dbReference>
<dbReference type="EMBL" id="AP022607">
    <property type="protein sequence ID" value="BBZ14992.1"/>
    <property type="molecule type" value="Genomic_DNA"/>
</dbReference>
<dbReference type="InterPro" id="IPR002347">
    <property type="entry name" value="SDR_fam"/>
</dbReference>
<proteinExistence type="inferred from homology"/>
<protein>
    <submittedName>
        <fullName evidence="3">2-hydroxycyclohexane-1-carbonyl-CoA dehydrogenase</fullName>
    </submittedName>
    <submittedName>
        <fullName evidence="4">3-oxoacyl-ACP reductase</fullName>
    </submittedName>
</protein>
<evidence type="ECO:0000313" key="5">
    <source>
        <dbReference type="Proteomes" id="UP000192441"/>
    </source>
</evidence>
<dbReference type="PRINTS" id="PR00081">
    <property type="entry name" value="GDHRDH"/>
</dbReference>
<dbReference type="SUPFAM" id="SSF51735">
    <property type="entry name" value="NAD(P)-binding Rossmann-fold domains"/>
    <property type="match status" value="1"/>
</dbReference>
<dbReference type="GO" id="GO:0016616">
    <property type="term" value="F:oxidoreductase activity, acting on the CH-OH group of donors, NAD or NADP as acceptor"/>
    <property type="evidence" value="ECO:0007669"/>
    <property type="project" value="TreeGrafter"/>
</dbReference>
<evidence type="ECO:0000313" key="4">
    <source>
        <dbReference type="EMBL" id="ORA31867.1"/>
    </source>
</evidence>
<dbReference type="Pfam" id="PF13561">
    <property type="entry name" value="adh_short_C2"/>
    <property type="match status" value="1"/>
</dbReference>
<name>A0A7I7WDI0_9MYCO</name>
<reference evidence="3 6" key="2">
    <citation type="journal article" date="2019" name="Emerg. Microbes Infect.">
        <title>Comprehensive subspecies identification of 175 nontuberculous mycobacteria species based on 7547 genomic profiles.</title>
        <authorList>
            <person name="Matsumoto Y."/>
            <person name="Kinjo T."/>
            <person name="Motooka D."/>
            <person name="Nabeya D."/>
            <person name="Jung N."/>
            <person name="Uechi K."/>
            <person name="Horii T."/>
            <person name="Iida T."/>
            <person name="Fujita J."/>
            <person name="Nakamura S."/>
        </authorList>
    </citation>
    <scope>NUCLEOTIDE SEQUENCE [LARGE SCALE GENOMIC DNA]</scope>
    <source>
        <strain evidence="3 6">JCM 12687</strain>
        <plasmid evidence="3">pJCM12687</plasmid>
    </source>
</reference>
<organism evidence="4 5">
    <name type="scientific">Mycobacterium branderi</name>
    <dbReference type="NCBI Taxonomy" id="43348"/>
    <lineage>
        <taxon>Bacteria</taxon>
        <taxon>Bacillati</taxon>
        <taxon>Actinomycetota</taxon>
        <taxon>Actinomycetes</taxon>
        <taxon>Mycobacteriales</taxon>
        <taxon>Mycobacteriaceae</taxon>
        <taxon>Mycobacterium</taxon>
    </lineage>
</organism>
<gene>
    <name evidence="4" type="ORF">BST20_26100</name>
    <name evidence="3" type="ORF">MBRA_51870</name>
</gene>
<evidence type="ECO:0000313" key="3">
    <source>
        <dbReference type="EMBL" id="BBZ14992.1"/>
    </source>
</evidence>
<comment type="similarity">
    <text evidence="1">Belongs to the short-chain dehydrogenases/reductases (SDR) family.</text>
</comment>
<dbReference type="FunFam" id="3.40.50.720:FF:000084">
    <property type="entry name" value="Short-chain dehydrogenase reductase"/>
    <property type="match status" value="1"/>
</dbReference>
<dbReference type="AlphaFoldDB" id="A0A7I7WDI0"/>
<dbReference type="Gene3D" id="3.40.50.720">
    <property type="entry name" value="NAD(P)-binding Rossmann-like Domain"/>
    <property type="match status" value="1"/>
</dbReference>
<dbReference type="EMBL" id="MVHM01000027">
    <property type="protein sequence ID" value="ORA31867.1"/>
    <property type="molecule type" value="Genomic_DNA"/>
</dbReference>
<dbReference type="CDD" id="cd05233">
    <property type="entry name" value="SDR_c"/>
    <property type="match status" value="1"/>
</dbReference>
<dbReference type="InterPro" id="IPR036291">
    <property type="entry name" value="NAD(P)-bd_dom_sf"/>
</dbReference>
<keyword evidence="6" id="KW-1185">Reference proteome</keyword>
<reference evidence="3" key="3">
    <citation type="submission" date="2020-02" db="EMBL/GenBank/DDBJ databases">
        <authorList>
            <person name="Matsumoto Y."/>
            <person name="Kinjo T."/>
            <person name="Motooka D."/>
            <person name="Nabeya D."/>
            <person name="Jung N."/>
            <person name="Uechi K."/>
            <person name="Horii T."/>
            <person name="Iida T."/>
            <person name="Fujita J."/>
            <person name="Nakamura S."/>
        </authorList>
    </citation>
    <scope>NUCLEOTIDE SEQUENCE</scope>
    <source>
        <strain evidence="3">JCM 12687</strain>
        <plasmid evidence="3">pJCM12687</plasmid>
    </source>
</reference>
<reference evidence="4 5" key="1">
    <citation type="submission" date="2016-12" db="EMBL/GenBank/DDBJ databases">
        <title>The new phylogeny of genus Mycobacterium.</title>
        <authorList>
            <person name="Tortoli E."/>
            <person name="Trovato A."/>
            <person name="Cirillo D.M."/>
        </authorList>
    </citation>
    <scope>NUCLEOTIDE SEQUENCE [LARGE SCALE GENOMIC DNA]</scope>
    <source>
        <strain evidence="4 5">DSM 44624</strain>
    </source>
</reference>
<dbReference type="RefSeq" id="WP_232080415.1">
    <property type="nucleotide sequence ID" value="NZ_AP022607.1"/>
</dbReference>
<evidence type="ECO:0000256" key="1">
    <source>
        <dbReference type="ARBA" id="ARBA00006484"/>
    </source>
</evidence>